<dbReference type="InterPro" id="IPR033734">
    <property type="entry name" value="Jacalin-like_lectin_dom_plant"/>
</dbReference>
<dbReference type="PANTHER" id="PTHR47293:SF27">
    <property type="entry name" value="JACALIN-TYPE LECTIN DOMAIN-CONTAINING PROTEIN"/>
    <property type="match status" value="1"/>
</dbReference>
<comment type="caution">
    <text evidence="4">The sequence shown here is derived from an EMBL/GenBank/DDBJ whole genome shotgun (WGS) entry which is preliminary data.</text>
</comment>
<sequence>MAKMYQKLALRGGEGGSEWDDDVYKGVRKVYVGQDLSRITYVKFEYVKEDGEEVTREYGTISQHPNEFVVQYPDEHITSVEGSYNKVGLYATEVITSLVFKTSKDRTSPTFGPNLFGVVNGTKFVFEDDGKKIVGFHGRSGDALDALGVYFEVDSLTTSNPLYKLEAQGGAEGQVWDDGSYDGVRTLRICQDDCRITYLEFEYVKGGGSETRHHGVKGETPSEFVIDFPNEYIQSVEATYDKPKLFRNTVITSIRLETSKGRTSIFGYGVGKKFMLVKNGYSLVGFHGKEGEAIDALGAYFENVPTPTASTPGVVDTWDDGDYDGVKKIQIGLYDEGVSFLKFEYIKGNELFVLEDGEYLTAVEASYVAMAGTPYPKVGSLRFKTNKRESALFGMDAGEKVLLGAKEGSRDDLPILFTFLKPLPCVSASAARSMAWMYRKLATCGGEGGSEWDDDVYEGVRKVYVGQDLSRITYIKFDYVKVDGEVVTREYGTESQHPKEFEVQYPDEHIISVEGSYKKVGLYATDVITSLVFKTSKGRKSPMFGPNLLGLVTGTKFGFEDQGKKIVGFHGRSGDALDALGVYFVHDSLSTSLSPLYKLDAQGGTEGLVWDDGSYDAVKTLRICQDDCRITYLEFEYEKAGKSEIFQHGVKGGTPSEFVLDYPDEYIKTVEATYDKPKLFQNTVITSLTFQTSKGITSFFGYKVGKKFVLEQKDRRLVGFHGKEGDAIDALGAYFAPIPAPTPLIPAKKLPSVGGNGGVTWDDGVYDDVKKIYVGQGNDGVSFVKFEYIKGTSLVTGDDHGKMTLLGAEEFVLEDGEYLTALVGYYDKIFGVEEPVIISLQFKTNKRESSQFGMDSGEKFTFGENGHKIVGFHGQASDVIHSVGVTVVPITTE</sequence>
<dbReference type="Proteomes" id="UP000823674">
    <property type="component" value="Chromosome A05"/>
</dbReference>
<dbReference type="SMART" id="SM00915">
    <property type="entry name" value="Jacalin"/>
    <property type="match status" value="6"/>
</dbReference>
<feature type="domain" description="Jacalin-type lectin" evidence="3">
    <location>
        <begin position="438"/>
        <end position="586"/>
    </location>
</feature>
<feature type="domain" description="Jacalin-type lectin" evidence="3">
    <location>
        <begin position="747"/>
        <end position="889"/>
    </location>
</feature>
<dbReference type="PANTHER" id="PTHR47293">
    <property type="entry name" value="JACALIN-RELATED LECTIN 3"/>
    <property type="match status" value="1"/>
</dbReference>
<name>A0ABQ7MDM3_BRACM</name>
<accession>A0ABQ7MDM3</accession>
<dbReference type="SUPFAM" id="SSF51101">
    <property type="entry name" value="Mannose-binding lectins"/>
    <property type="match status" value="6"/>
</dbReference>
<dbReference type="Pfam" id="PF01419">
    <property type="entry name" value="Jacalin"/>
    <property type="match status" value="6"/>
</dbReference>
<protein>
    <recommendedName>
        <fullName evidence="3">Jacalin-type lectin domain-containing protein</fullName>
    </recommendedName>
</protein>
<evidence type="ECO:0000256" key="1">
    <source>
        <dbReference type="ARBA" id="ARBA00006568"/>
    </source>
</evidence>
<dbReference type="CDD" id="cd09612">
    <property type="entry name" value="Jacalin"/>
    <property type="match status" value="5"/>
</dbReference>
<organism evidence="4 5">
    <name type="scientific">Brassica rapa subsp. trilocularis</name>
    <dbReference type="NCBI Taxonomy" id="1813537"/>
    <lineage>
        <taxon>Eukaryota</taxon>
        <taxon>Viridiplantae</taxon>
        <taxon>Streptophyta</taxon>
        <taxon>Embryophyta</taxon>
        <taxon>Tracheophyta</taxon>
        <taxon>Spermatophyta</taxon>
        <taxon>Magnoliopsida</taxon>
        <taxon>eudicotyledons</taxon>
        <taxon>Gunneridae</taxon>
        <taxon>Pentapetalae</taxon>
        <taxon>rosids</taxon>
        <taxon>malvids</taxon>
        <taxon>Brassicales</taxon>
        <taxon>Brassicaceae</taxon>
        <taxon>Brassiceae</taxon>
        <taxon>Brassica</taxon>
    </lineage>
</organism>
<dbReference type="EMBL" id="JADBGQ010000005">
    <property type="protein sequence ID" value="KAG5396041.1"/>
    <property type="molecule type" value="Genomic_DNA"/>
</dbReference>
<evidence type="ECO:0000259" key="3">
    <source>
        <dbReference type="PROSITE" id="PS51752"/>
    </source>
</evidence>
<comment type="similarity">
    <text evidence="1">Belongs to the jacalin lectin family.</text>
</comment>
<feature type="domain" description="Jacalin-type lectin" evidence="3">
    <location>
        <begin position="5"/>
        <end position="153"/>
    </location>
</feature>
<keyword evidence="5" id="KW-1185">Reference proteome</keyword>
<evidence type="ECO:0000256" key="2">
    <source>
        <dbReference type="ARBA" id="ARBA00022734"/>
    </source>
</evidence>
<keyword evidence="2" id="KW-0430">Lectin</keyword>
<evidence type="ECO:0000313" key="4">
    <source>
        <dbReference type="EMBL" id="KAG5396041.1"/>
    </source>
</evidence>
<feature type="domain" description="Jacalin-type lectin" evidence="3">
    <location>
        <begin position="304"/>
        <end position="432"/>
    </location>
</feature>
<dbReference type="Gene3D" id="2.100.10.30">
    <property type="entry name" value="Jacalin-like lectin domain"/>
    <property type="match status" value="6"/>
</dbReference>
<dbReference type="PROSITE" id="PS51752">
    <property type="entry name" value="JACALIN_LECTIN"/>
    <property type="match status" value="6"/>
</dbReference>
<feature type="domain" description="Jacalin-type lectin" evidence="3">
    <location>
        <begin position="596"/>
        <end position="737"/>
    </location>
</feature>
<evidence type="ECO:0000313" key="5">
    <source>
        <dbReference type="Proteomes" id="UP000823674"/>
    </source>
</evidence>
<dbReference type="InterPro" id="IPR001229">
    <property type="entry name" value="Jacalin-like_lectin_dom"/>
</dbReference>
<dbReference type="InterPro" id="IPR036404">
    <property type="entry name" value="Jacalin-like_lectin_dom_sf"/>
</dbReference>
<feature type="domain" description="Jacalin-type lectin" evidence="3">
    <location>
        <begin position="162"/>
        <end position="303"/>
    </location>
</feature>
<reference evidence="4 5" key="1">
    <citation type="submission" date="2021-03" db="EMBL/GenBank/DDBJ databases">
        <authorList>
            <person name="King G.J."/>
            <person name="Bancroft I."/>
            <person name="Baten A."/>
            <person name="Bloomfield J."/>
            <person name="Borpatragohain P."/>
            <person name="He Z."/>
            <person name="Irish N."/>
            <person name="Irwin J."/>
            <person name="Liu K."/>
            <person name="Mauleon R.P."/>
            <person name="Moore J."/>
            <person name="Morris R."/>
            <person name="Ostergaard L."/>
            <person name="Wang B."/>
            <person name="Wells R."/>
        </authorList>
    </citation>
    <scope>NUCLEOTIDE SEQUENCE [LARGE SCALE GENOMIC DNA]</scope>
    <source>
        <strain evidence="4">R-o-18</strain>
        <tissue evidence="4">Leaf</tissue>
    </source>
</reference>
<gene>
    <name evidence="4" type="primary">A05p008470.1_BraROA</name>
    <name evidence="4" type="ORF">IGI04_017855</name>
</gene>
<proteinExistence type="inferred from homology"/>